<dbReference type="SMART" id="SM00225">
    <property type="entry name" value="BTB"/>
    <property type="match status" value="1"/>
</dbReference>
<proteinExistence type="predicted"/>
<evidence type="ECO:0000256" key="1">
    <source>
        <dbReference type="ARBA" id="ARBA00022737"/>
    </source>
</evidence>
<dbReference type="Pfam" id="PF00651">
    <property type="entry name" value="BTB"/>
    <property type="match status" value="1"/>
</dbReference>
<organism evidence="6 7">
    <name type="scientific">Trichophyton rubrum</name>
    <name type="common">Athlete's foot fungus</name>
    <name type="synonym">Epidermophyton rubrum</name>
    <dbReference type="NCBI Taxonomy" id="5551"/>
    <lineage>
        <taxon>Eukaryota</taxon>
        <taxon>Fungi</taxon>
        <taxon>Dikarya</taxon>
        <taxon>Ascomycota</taxon>
        <taxon>Pezizomycotina</taxon>
        <taxon>Eurotiomycetes</taxon>
        <taxon>Eurotiomycetidae</taxon>
        <taxon>Onygenales</taxon>
        <taxon>Arthrodermataceae</taxon>
        <taxon>Trichophyton</taxon>
    </lineage>
</organism>
<dbReference type="Gene3D" id="2.130.10.30">
    <property type="entry name" value="Regulator of chromosome condensation 1/beta-lactamase-inhibitor protein II"/>
    <property type="match status" value="1"/>
</dbReference>
<dbReference type="InterPro" id="IPR051625">
    <property type="entry name" value="Signaling_Regulatory_Domain"/>
</dbReference>
<feature type="compositionally biased region" description="Low complexity" evidence="3">
    <location>
        <begin position="1484"/>
        <end position="1496"/>
    </location>
</feature>
<dbReference type="EMBL" id="LHPM01000019">
    <property type="protein sequence ID" value="OAL61919.1"/>
    <property type="molecule type" value="Genomic_DNA"/>
</dbReference>
<feature type="compositionally biased region" description="Low complexity" evidence="3">
    <location>
        <begin position="1543"/>
        <end position="1553"/>
    </location>
</feature>
<accession>A0A178EPL3</accession>
<feature type="transmembrane region" description="Helical" evidence="4">
    <location>
        <begin position="53"/>
        <end position="74"/>
    </location>
</feature>
<feature type="compositionally biased region" description="Low complexity" evidence="3">
    <location>
        <begin position="1345"/>
        <end position="1360"/>
    </location>
</feature>
<dbReference type="Proteomes" id="UP000243015">
    <property type="component" value="Unassembled WGS sequence"/>
</dbReference>
<dbReference type="PRINTS" id="PR00633">
    <property type="entry name" value="RCCNDNSATION"/>
</dbReference>
<feature type="compositionally biased region" description="Basic and acidic residues" evidence="3">
    <location>
        <begin position="1331"/>
        <end position="1342"/>
    </location>
</feature>
<feature type="repeat" description="RCC1" evidence="2">
    <location>
        <begin position="492"/>
        <end position="556"/>
    </location>
</feature>
<feature type="region of interest" description="Disordered" evidence="3">
    <location>
        <begin position="1635"/>
        <end position="1691"/>
    </location>
</feature>
<dbReference type="PROSITE" id="PS50012">
    <property type="entry name" value="RCC1_3"/>
    <property type="match status" value="2"/>
</dbReference>
<keyword evidence="1" id="KW-0677">Repeat</keyword>
<dbReference type="Pfam" id="PF13540">
    <property type="entry name" value="RCC1_2"/>
    <property type="match status" value="1"/>
</dbReference>
<feature type="compositionally biased region" description="Polar residues" evidence="3">
    <location>
        <begin position="1575"/>
        <end position="1588"/>
    </location>
</feature>
<feature type="compositionally biased region" description="Polar residues" evidence="3">
    <location>
        <begin position="694"/>
        <end position="707"/>
    </location>
</feature>
<reference evidence="6 7" key="1">
    <citation type="submission" date="2016-05" db="EMBL/GenBank/DDBJ databases">
        <title>Genome sequencing of Trichophyton rubrum CMCC(F)T1i isolated from hair.</title>
        <authorList>
            <person name="Zhan P."/>
            <person name="Tao Y."/>
            <person name="Liu W."/>
        </authorList>
    </citation>
    <scope>NUCLEOTIDE SEQUENCE [LARGE SCALE GENOMIC DNA]</scope>
    <source>
        <strain evidence="7">CMCC(F)T1i</strain>
    </source>
</reference>
<dbReference type="SUPFAM" id="SSF48403">
    <property type="entry name" value="Ankyrin repeat"/>
    <property type="match status" value="1"/>
</dbReference>
<feature type="region of interest" description="Disordered" evidence="3">
    <location>
        <begin position="679"/>
        <end position="714"/>
    </location>
</feature>
<dbReference type="InterPro" id="IPR011333">
    <property type="entry name" value="SKP1/BTB/POZ_sf"/>
</dbReference>
<dbReference type="Gene3D" id="1.25.40.20">
    <property type="entry name" value="Ankyrin repeat-containing domain"/>
    <property type="match status" value="1"/>
</dbReference>
<keyword evidence="4" id="KW-1133">Transmembrane helix</keyword>
<evidence type="ECO:0000313" key="7">
    <source>
        <dbReference type="Proteomes" id="UP000243015"/>
    </source>
</evidence>
<feature type="compositionally biased region" description="Basic and acidic residues" evidence="3">
    <location>
        <begin position="680"/>
        <end position="693"/>
    </location>
</feature>
<feature type="compositionally biased region" description="Basic and acidic residues" evidence="3">
    <location>
        <begin position="1274"/>
        <end position="1284"/>
    </location>
</feature>
<sequence length="1756" mass="192142">MSIEAISLAGDDIIKPRSCARGVLRPLIGLRASPATSELPPEATKGGYPTSRFVGCIVIFILTVIVVVIFTWSLSPIYIVVDTAVETAELANRGGDIQAGKPARAHTAALSLRHMSWQLLHFFLRDDVDAFSRLLASATFTTAVAPPGTNASGSNTNNAYKCSSAVIGASSLSYGSPTAFSKHRRKSSLSFSFSPADRQALSNTTLTRNDINARDKHGRTLMHLIASSDKESAYGFASALLAIPGPFLDIYVQDAESGWTCLHRALYAGNISIAQAILHREGSGGLVKIKDREGNSPFEVFHSSVIYDTPVDTKKAQDDSDDEESLEAEDEVGGEQYGNVRSVAPQVNLDGDELFTFGSNKNISLGVGDSDDRQFPERITLPRPEALIRRFFEEKYENSLESETLEEIPFLIRSKPLIVQDVVMSKLHTAILTTDPCSNLYMCGFGPGGRLGTGHEGTSFSPVCVDSGAITGKRITTVALGLDHTIAISDQGEVFTWGSNKYGQLGYTLPKTKPTASSPNDVPIQLSPRQIFNPFKRDRILGAAASSIHSVVFTSSALYTFGRNDGQLGLMDADARSLTLQPIPRKVGASLFSVSISTVCAIERATVVLLENHEVWVFTHYGYSKLIFPLTGSVSSFIRSSFMATRYGAGESYVTKIRAGGNTICALSNVGEVFTVSVPGRREEGDRDGKEGSKQMSTSASMSTTNPAKIRNSLPHPTRTWAVKKSHMAVCDVDVGQDGSIIICTQSGTAWLKERRAGIKPTVAGFAAGKEYKFVRVPNISRAVGVRSNAFGAYAIIQRTSDVARRSIVVDEPRLRADILPLMPFEEMVELTNEGQGRIDIRKPIPLPGIKETDEGSDVDVEKEMASLFDAQRASSSLSSPSIAWLSTSLSDTRIPVHEFMLSSRSHILRNALSTFRKEYYFCLQGVMSIEYDKAGQVHVLFSNTSFLALFNLAVYLYTDRLYDVWLRKRNDKKQTDATLANAALYRQVRIEVLKLAAALEISGLERAARIMTQPATTLHNDMATAIQDTHFFDTADVLIELSGDAEVKAHSHVLYSRCTFFDGLFRGRAGGRWLHARASGTECEAPEPIRVDLSHVEPSVWDFVMRYIYSDVDEELFDNVHVSNADAFIDIVIDVLSVANELMIDRLAQICQRRLSTFVTIQNVCQLLNAVMPCSVKGFKRAALEFICLNLETMLENRLLDELDPDLRCELDRICQDKQLTSQSISRGRNSEAFLAERYPEVIPLIEQDKNRRIDAMKLRSHLHEDEVRDAMLRPGSLERDKPSISPLSRKGKQIGIVTLSSDKPPIEASPTLVPKRSVGDLIFQMDDEPSLHTDSRRGDSIRPTPTGSSRGSPRSQPQPATPCSGPGLGLDLGPATFPHLSTKPSYTTLQPPRTMSKVKDIPQPASTGTFNNSTTSNSPPPKAPWSSITPKKIRAGLKDIIAESSSPSTPPYRIEGFSRPEAEATRNFSPKLSQKERKKLIQQQMAAEQEQSSAVNNTPIWQIPRSPNLKPTKADADISTSNPARSATPKAPLTLRQTVAGSSTTPGSSSPLMKPTYPKTPPRTQAPKPAVSTPHTKSSHFASTGLGTSQISLATILLQQQTEKDEIHEAATAKHNLHDIQIEQEFQEWWDQESKRVMQEEQAAKARAKMESEKARSRRGNSSRGGRGRGRGGQSRSNTTRGVEGSVSRSVGAVAALSTGIEINNQVGHSQSQRRTSAQTDDKDKKRHSDRDRGRGRHRGATARGSGTPHVQNV</sequence>
<dbReference type="InterPro" id="IPR036770">
    <property type="entry name" value="Ankyrin_rpt-contain_sf"/>
</dbReference>
<dbReference type="InterPro" id="IPR000210">
    <property type="entry name" value="BTB/POZ_dom"/>
</dbReference>
<feature type="domain" description="BTB" evidence="5">
    <location>
        <begin position="1036"/>
        <end position="1112"/>
    </location>
</feature>
<feature type="region of interest" description="Disordered" evidence="3">
    <location>
        <begin position="1704"/>
        <end position="1756"/>
    </location>
</feature>
<comment type="caution">
    <text evidence="6">The sequence shown here is derived from an EMBL/GenBank/DDBJ whole genome shotgun (WGS) entry which is preliminary data.</text>
</comment>
<name>A0A178EPL3_TRIRU</name>
<feature type="compositionally biased region" description="Basic and acidic residues" evidence="3">
    <location>
        <begin position="1635"/>
        <end position="1657"/>
    </location>
</feature>
<dbReference type="PROSITE" id="PS50097">
    <property type="entry name" value="BTB"/>
    <property type="match status" value="1"/>
</dbReference>
<keyword evidence="4" id="KW-0472">Membrane</keyword>
<protein>
    <recommendedName>
        <fullName evidence="5">BTB domain-containing protein</fullName>
    </recommendedName>
</protein>
<feature type="region of interest" description="Disordered" evidence="3">
    <location>
        <begin position="311"/>
        <end position="334"/>
    </location>
</feature>
<feature type="compositionally biased region" description="Acidic residues" evidence="3">
    <location>
        <begin position="319"/>
        <end position="333"/>
    </location>
</feature>
<evidence type="ECO:0000256" key="4">
    <source>
        <dbReference type="SAM" id="Phobius"/>
    </source>
</evidence>
<feature type="region of interest" description="Disordered" evidence="3">
    <location>
        <begin position="1274"/>
        <end position="1294"/>
    </location>
</feature>
<evidence type="ECO:0000259" key="5">
    <source>
        <dbReference type="PROSITE" id="PS50097"/>
    </source>
</evidence>
<dbReference type="SUPFAM" id="SSF50985">
    <property type="entry name" value="RCC1/BLIP-II"/>
    <property type="match status" value="1"/>
</dbReference>
<evidence type="ECO:0000313" key="6">
    <source>
        <dbReference type="EMBL" id="OAL61919.1"/>
    </source>
</evidence>
<feature type="compositionally biased region" description="Basic residues" evidence="3">
    <location>
        <begin position="1658"/>
        <end position="1672"/>
    </location>
</feature>
<feature type="region of interest" description="Disordered" evidence="3">
    <location>
        <begin position="1328"/>
        <end position="1430"/>
    </location>
</feature>
<feature type="compositionally biased region" description="Polar residues" evidence="3">
    <location>
        <begin position="1704"/>
        <end position="1721"/>
    </location>
</feature>
<gene>
    <name evidence="6" type="ORF">A7C99_6490</name>
</gene>
<feature type="compositionally biased region" description="Basic and acidic residues" evidence="3">
    <location>
        <begin position="1722"/>
        <end position="1735"/>
    </location>
</feature>
<dbReference type="PANTHER" id="PTHR22872">
    <property type="entry name" value="BTK-BINDING PROTEIN-RELATED"/>
    <property type="match status" value="1"/>
</dbReference>
<dbReference type="SUPFAM" id="SSF54695">
    <property type="entry name" value="POZ domain"/>
    <property type="match status" value="1"/>
</dbReference>
<keyword evidence="4" id="KW-0812">Transmembrane</keyword>
<dbReference type="PANTHER" id="PTHR22872:SF2">
    <property type="entry name" value="INHIBITOR OF BRUTON TYROSINE KINASE"/>
    <property type="match status" value="1"/>
</dbReference>
<evidence type="ECO:0000256" key="2">
    <source>
        <dbReference type="PROSITE-ProRule" id="PRU00235"/>
    </source>
</evidence>
<dbReference type="InterPro" id="IPR000408">
    <property type="entry name" value="Reg_chr_condens"/>
</dbReference>
<dbReference type="CDD" id="cd18500">
    <property type="entry name" value="BACK_IBtk"/>
    <property type="match status" value="1"/>
</dbReference>
<feature type="compositionally biased region" description="Polar residues" evidence="3">
    <location>
        <begin position="1384"/>
        <end position="1395"/>
    </location>
</feature>
<evidence type="ECO:0000256" key="3">
    <source>
        <dbReference type="SAM" id="MobiDB-lite"/>
    </source>
</evidence>
<dbReference type="VEuPathDB" id="FungiDB:TERG_03033"/>
<feature type="region of interest" description="Disordered" evidence="3">
    <location>
        <begin position="1443"/>
        <end position="1588"/>
    </location>
</feature>
<feature type="repeat" description="RCC1" evidence="2">
    <location>
        <begin position="438"/>
        <end position="491"/>
    </location>
</feature>
<dbReference type="Gene3D" id="3.30.710.10">
    <property type="entry name" value="Potassium Channel Kv1.1, Chain A"/>
    <property type="match status" value="1"/>
</dbReference>
<dbReference type="InterPro" id="IPR009091">
    <property type="entry name" value="RCC1/BLIP-II"/>
</dbReference>